<dbReference type="Proteomes" id="UP000013070">
    <property type="component" value="Unassembled WGS sequence"/>
</dbReference>
<organism evidence="1 2">
    <name type="scientific">Acinetobacter variabilis</name>
    <dbReference type="NCBI Taxonomy" id="70346"/>
    <lineage>
        <taxon>Bacteria</taxon>
        <taxon>Pseudomonadati</taxon>
        <taxon>Pseudomonadota</taxon>
        <taxon>Gammaproteobacteria</taxon>
        <taxon>Moraxellales</taxon>
        <taxon>Moraxellaceae</taxon>
        <taxon>Acinetobacter</taxon>
    </lineage>
</organism>
<protein>
    <submittedName>
        <fullName evidence="1">Uncharacterized protein</fullName>
    </submittedName>
</protein>
<dbReference type="AlphaFoldDB" id="N8WU09"/>
<keyword evidence="2" id="KW-1185">Reference proteome</keyword>
<dbReference type="PATRIC" id="fig|1217710.3.peg.584"/>
<comment type="caution">
    <text evidence="1">The sequence shown here is derived from an EMBL/GenBank/DDBJ whole genome shotgun (WGS) entry which is preliminary data.</text>
</comment>
<dbReference type="EMBL" id="APPE01000031">
    <property type="protein sequence ID" value="ENV00384.1"/>
    <property type="molecule type" value="Genomic_DNA"/>
</dbReference>
<proteinExistence type="predicted"/>
<reference evidence="1 2" key="1">
    <citation type="submission" date="2013-02" db="EMBL/GenBank/DDBJ databases">
        <title>The Genome Sequence of Acinetobacter sp. NIPH 899.</title>
        <authorList>
            <consortium name="The Broad Institute Genome Sequencing Platform"/>
            <consortium name="The Broad Institute Genome Sequencing Center for Infectious Disease"/>
            <person name="Cerqueira G."/>
            <person name="Feldgarden M."/>
            <person name="Courvalin P."/>
            <person name="Perichon B."/>
            <person name="Grillot-Courvalin C."/>
            <person name="Clermont D."/>
            <person name="Rocha E."/>
            <person name="Yoon E.-J."/>
            <person name="Nemec A."/>
            <person name="Walker B."/>
            <person name="Young S.K."/>
            <person name="Zeng Q."/>
            <person name="Gargeya S."/>
            <person name="Fitzgerald M."/>
            <person name="Haas B."/>
            <person name="Abouelleil A."/>
            <person name="Alvarado L."/>
            <person name="Arachchi H.M."/>
            <person name="Berlin A.M."/>
            <person name="Chapman S.B."/>
            <person name="Dewar J."/>
            <person name="Goldberg J."/>
            <person name="Griggs A."/>
            <person name="Gujja S."/>
            <person name="Hansen M."/>
            <person name="Howarth C."/>
            <person name="Imamovic A."/>
            <person name="Larimer J."/>
            <person name="McCowan C."/>
            <person name="Murphy C."/>
            <person name="Neiman D."/>
            <person name="Pearson M."/>
            <person name="Priest M."/>
            <person name="Roberts A."/>
            <person name="Saif S."/>
            <person name="Shea T."/>
            <person name="Sisk P."/>
            <person name="Sykes S."/>
            <person name="Wortman J."/>
            <person name="Nusbaum C."/>
            <person name="Birren B."/>
        </authorList>
    </citation>
    <scope>NUCLEOTIDE SEQUENCE [LARGE SCALE GENOMIC DNA]</scope>
    <source>
        <strain evidence="1 2">NIPH 899</strain>
    </source>
</reference>
<evidence type="ECO:0000313" key="2">
    <source>
        <dbReference type="Proteomes" id="UP000013070"/>
    </source>
</evidence>
<dbReference type="RefSeq" id="WP_004780873.1">
    <property type="nucleotide sequence ID" value="NZ_KB849398.1"/>
</dbReference>
<gene>
    <name evidence="1" type="ORF">F969_00615</name>
</gene>
<evidence type="ECO:0000313" key="1">
    <source>
        <dbReference type="EMBL" id="ENV00384.1"/>
    </source>
</evidence>
<sequence length="81" mass="9052">MNSYTVVIFKEAETEIDALLSLNERLEHISHKTYTDIGQAYEKLTDEQSRGNRAILLADSLIIDLATNILKKKTDSVLASA</sequence>
<dbReference type="HOGENOM" id="CLU_2566105_0_0_6"/>
<accession>N8WU09</accession>
<name>N8WU09_9GAMM</name>